<evidence type="ECO:0000313" key="3">
    <source>
        <dbReference type="Proteomes" id="UP000647587"/>
    </source>
</evidence>
<protein>
    <recommendedName>
        <fullName evidence="4">Carboxypeptidase regulatory-like domain-containing protein</fullName>
    </recommendedName>
</protein>
<dbReference type="Proteomes" id="UP000647587">
    <property type="component" value="Unassembled WGS sequence"/>
</dbReference>
<keyword evidence="1" id="KW-0732">Signal</keyword>
<name>A0ABQ2EQ05_9DEIO</name>
<sequence length="189" mass="20294">MKTRHVLSLMLGLLATQASALIVSGTVDGTVTADTRVSGWVVSPFGQPVQEIVGVPVQGNRFSMEIPIAAPTARAQVALTPQNVSWPGVIDPVAVSGQVQSAELRFFTYRDLNNNGRRDDAEPLREVAAQAGRSTLFIVWVNGDVTVKANKGYVAQVKRGWNAFLVDVGRAVSLRPFAADIGVTVRLNR</sequence>
<dbReference type="RefSeq" id="WP_189005513.1">
    <property type="nucleotide sequence ID" value="NZ_BMPP01000004.1"/>
</dbReference>
<reference evidence="3" key="1">
    <citation type="journal article" date="2019" name="Int. J. Syst. Evol. Microbiol.">
        <title>The Global Catalogue of Microorganisms (GCM) 10K type strain sequencing project: providing services to taxonomists for standard genome sequencing and annotation.</title>
        <authorList>
            <consortium name="The Broad Institute Genomics Platform"/>
            <consortium name="The Broad Institute Genome Sequencing Center for Infectious Disease"/>
            <person name="Wu L."/>
            <person name="Ma J."/>
        </authorList>
    </citation>
    <scope>NUCLEOTIDE SEQUENCE [LARGE SCALE GENOMIC DNA]</scope>
    <source>
        <strain evidence="3">JCM 30331</strain>
    </source>
</reference>
<accession>A0ABQ2EQ05</accession>
<dbReference type="EMBL" id="BMPP01000004">
    <property type="protein sequence ID" value="GGK20284.1"/>
    <property type="molecule type" value="Genomic_DNA"/>
</dbReference>
<organism evidence="2 3">
    <name type="scientific">Deinococcus malanensis</name>
    <dbReference type="NCBI Taxonomy" id="1706855"/>
    <lineage>
        <taxon>Bacteria</taxon>
        <taxon>Thermotogati</taxon>
        <taxon>Deinococcota</taxon>
        <taxon>Deinococci</taxon>
        <taxon>Deinococcales</taxon>
        <taxon>Deinococcaceae</taxon>
        <taxon>Deinococcus</taxon>
    </lineage>
</organism>
<evidence type="ECO:0000313" key="2">
    <source>
        <dbReference type="EMBL" id="GGK20284.1"/>
    </source>
</evidence>
<keyword evidence="3" id="KW-1185">Reference proteome</keyword>
<evidence type="ECO:0008006" key="4">
    <source>
        <dbReference type="Google" id="ProtNLM"/>
    </source>
</evidence>
<gene>
    <name evidence="2" type="ORF">GCM10008955_12110</name>
</gene>
<evidence type="ECO:0000256" key="1">
    <source>
        <dbReference type="SAM" id="SignalP"/>
    </source>
</evidence>
<feature type="chain" id="PRO_5046299166" description="Carboxypeptidase regulatory-like domain-containing protein" evidence="1">
    <location>
        <begin position="21"/>
        <end position="189"/>
    </location>
</feature>
<feature type="signal peptide" evidence="1">
    <location>
        <begin position="1"/>
        <end position="20"/>
    </location>
</feature>
<proteinExistence type="predicted"/>
<comment type="caution">
    <text evidence="2">The sequence shown here is derived from an EMBL/GenBank/DDBJ whole genome shotgun (WGS) entry which is preliminary data.</text>
</comment>